<organism evidence="3 4">
    <name type="scientific">Symbiobacterium thermophilum</name>
    <dbReference type="NCBI Taxonomy" id="2734"/>
    <lineage>
        <taxon>Bacteria</taxon>
        <taxon>Bacillati</taxon>
        <taxon>Bacillota</taxon>
        <taxon>Clostridia</taxon>
        <taxon>Eubacteriales</taxon>
        <taxon>Symbiobacteriaceae</taxon>
        <taxon>Symbiobacterium</taxon>
    </lineage>
</organism>
<dbReference type="EMBL" id="LWLV01000106">
    <property type="protein sequence ID" value="OTA42021.1"/>
    <property type="molecule type" value="Genomic_DNA"/>
</dbReference>
<keyword evidence="2" id="KW-0812">Transmembrane</keyword>
<dbReference type="Gene3D" id="3.30.1490.480">
    <property type="entry name" value="Endolytic murein transglycosylase"/>
    <property type="match status" value="1"/>
</dbReference>
<feature type="transmembrane region" description="Helical" evidence="2">
    <location>
        <begin position="77"/>
        <end position="97"/>
    </location>
</feature>
<comment type="caution">
    <text evidence="3">The sequence shown here is derived from an EMBL/GenBank/DDBJ whole genome shotgun (WGS) entry which is preliminary data.</text>
</comment>
<feature type="compositionally biased region" description="Pro residues" evidence="1">
    <location>
        <begin position="129"/>
        <end position="140"/>
    </location>
</feature>
<proteinExistence type="predicted"/>
<gene>
    <name evidence="3" type="ORF">A6D92_02095</name>
</gene>
<name>A0A1Y2T6F4_SYMTR</name>
<evidence type="ECO:0000256" key="2">
    <source>
        <dbReference type="SAM" id="Phobius"/>
    </source>
</evidence>
<evidence type="ECO:0000313" key="4">
    <source>
        <dbReference type="Proteomes" id="UP000194267"/>
    </source>
</evidence>
<keyword evidence="2" id="KW-0472">Membrane</keyword>
<dbReference type="AlphaFoldDB" id="A0A1Y2T6F4"/>
<evidence type="ECO:0000313" key="3">
    <source>
        <dbReference type="EMBL" id="OTA42021.1"/>
    </source>
</evidence>
<sequence>MTWILLAAGLLLVVLGVWGGPATRRRPEKAERIPREATVQEAWDILTSPVEYDEELIKIPDHQPWFLPGGDRRFQRGLAVGLGAGLMLAVLLAPLIARPKAPASPEPGDNTGVVQGPGQQDPGGWAPDPSFPPNPPPAADPEPEPEPEPDPGNAGEPEPAPSQTVSVTVAMGSSSQDIAALLKEAGLVKSEEDFLSVVAELGVETRLKAGTFDIPTDASPIEIVNLLTQ</sequence>
<feature type="compositionally biased region" description="Low complexity" evidence="1">
    <location>
        <begin position="112"/>
        <end position="124"/>
    </location>
</feature>
<evidence type="ECO:0000256" key="1">
    <source>
        <dbReference type="SAM" id="MobiDB-lite"/>
    </source>
</evidence>
<accession>A0A1Y2T6F4</accession>
<keyword evidence="2" id="KW-1133">Transmembrane helix</keyword>
<feature type="compositionally biased region" description="Polar residues" evidence="1">
    <location>
        <begin position="162"/>
        <end position="171"/>
    </location>
</feature>
<protein>
    <submittedName>
        <fullName evidence="3">Uncharacterized protein</fullName>
    </submittedName>
</protein>
<dbReference type="Proteomes" id="UP000194267">
    <property type="component" value="Unassembled WGS sequence"/>
</dbReference>
<feature type="region of interest" description="Disordered" evidence="1">
    <location>
        <begin position="101"/>
        <end position="171"/>
    </location>
</feature>
<reference evidence="4" key="1">
    <citation type="submission" date="2016-04" db="EMBL/GenBank/DDBJ databases">
        <authorList>
            <person name="Antunes L.P."/>
            <person name="Martins L.F."/>
            <person name="Pereira R.V."/>
            <person name="Thomas A.M."/>
            <person name="Barbosa D."/>
            <person name="Nascimento L."/>
            <person name="Silva G.M."/>
            <person name="Condomitti G.W."/>
            <person name="Digiampietri L.A."/>
            <person name="Lombardi K.C."/>
            <person name="Ramos P.L."/>
            <person name="Quaggio R.B."/>
            <person name="Oliveira J.C."/>
            <person name="Pascon R.C."/>
            <person name="Cruz J.B."/>
            <person name="Silva A.M."/>
            <person name="Setubal J.C."/>
        </authorList>
    </citation>
    <scope>NUCLEOTIDE SEQUENCE [LARGE SCALE GENOMIC DNA]</scope>
</reference>